<gene>
    <name evidence="7" type="ORF">RS130_09820</name>
</gene>
<dbReference type="PANTHER" id="PTHR33546:SF1">
    <property type="entry name" value="LARGE, MULTIFUNCTIONAL SECRETED PROTEIN"/>
    <property type="match status" value="1"/>
</dbReference>
<keyword evidence="3 4" id="KW-0408">Iron</keyword>
<dbReference type="EMBL" id="JAWDIO010000002">
    <property type="protein sequence ID" value="MDU0354190.1"/>
    <property type="molecule type" value="Genomic_DNA"/>
</dbReference>
<evidence type="ECO:0000259" key="6">
    <source>
        <dbReference type="PROSITE" id="PS51007"/>
    </source>
</evidence>
<dbReference type="NCBIfam" id="TIGR02603">
    <property type="entry name" value="CxxCH_TIGR02603"/>
    <property type="match status" value="1"/>
</dbReference>
<evidence type="ECO:0000256" key="3">
    <source>
        <dbReference type="ARBA" id="ARBA00023004"/>
    </source>
</evidence>
<dbReference type="InterPro" id="IPR036909">
    <property type="entry name" value="Cyt_c-like_dom_sf"/>
</dbReference>
<dbReference type="SUPFAM" id="SSF50952">
    <property type="entry name" value="Soluble quinoprotein glucose dehydrogenase"/>
    <property type="match status" value="1"/>
</dbReference>
<feature type="signal peptide" evidence="5">
    <location>
        <begin position="1"/>
        <end position="25"/>
    </location>
</feature>
<dbReference type="InterPro" id="IPR055557">
    <property type="entry name" value="DUF7133"/>
</dbReference>
<accession>A0ABU3SVZ4</accession>
<dbReference type="SUPFAM" id="SSF48371">
    <property type="entry name" value="ARM repeat"/>
    <property type="match status" value="2"/>
</dbReference>
<keyword evidence="2 4" id="KW-0479">Metal-binding</keyword>
<dbReference type="InterPro" id="IPR011041">
    <property type="entry name" value="Quinoprot_gluc/sorb_DH_b-prop"/>
</dbReference>
<protein>
    <submittedName>
        <fullName evidence="7">PQQ-dependent sugar dehydrogenase</fullName>
    </submittedName>
</protein>
<evidence type="ECO:0000313" key="8">
    <source>
        <dbReference type="Proteomes" id="UP001247805"/>
    </source>
</evidence>
<evidence type="ECO:0000256" key="5">
    <source>
        <dbReference type="SAM" id="SignalP"/>
    </source>
</evidence>
<dbReference type="InterPro" id="IPR011042">
    <property type="entry name" value="6-blade_b-propeller_TolB-like"/>
</dbReference>
<feature type="chain" id="PRO_5045371856" evidence="5">
    <location>
        <begin position="26"/>
        <end position="1135"/>
    </location>
</feature>
<keyword evidence="5" id="KW-0732">Signal</keyword>
<sequence length="1135" mass="126367">MNKIIYPIVLQMSLFICLVSCPLLAQGKSDVRLAAEQRLKYLTLPDGLKADVWADETLTQNPAFFSFDEQGRMFIAEIERVNRGVADIRSMSQDMSVRDISIVTMEDRLKMYKSPLFQRKWPDKFYTDFSDKIRLVSDGNSDGIADTTSLFADDFNQPLDGLGSGVITRDGKVYYTNIPHLWQLEDKNNDGVSDERTSLQYGFGTRVSFIGHDLHGLAWGPDGRLYWSIGDRGYHLETREGTVLSGPSRGAIFRSNADGSNIEVFYHGLRNPQELVFDEYGNLFTADNDGDKGDNERIVHAIEGGDSGWHAGHQSIMSASKKLDLRSLKYTGIPDVPVSWLVNKMSIPRNQDQPAFMLPGIGKLFTGPSGITYNPTDNLGESWRNVFFIAHYSGTPSNGYISTFKTSQNGASFLAIEQKTVFKGSNVTDLEFGPDGRLYLSEYNYGGWKPANEGSIFTLAPIEESKQQKAKRTRYKQLLTSNFADRSVQELTELLAVDHLSVRQRAQFALAKRGKLGQNSFYQLALDPQQDTYSRIHSIWGLSQQIFELKHSNNTLRKLLPLLEDENQQVRIQTARVFADHAVKFAEPSLIKVLDENNDQASMYAAFALGKINSTAAVPSIIRKLMQIQDNDLWLRHSLVMALAGIDKESWLQHKKHSSKHVRMGLLLALRQLKATELAIFLRDSELGIVDEAVMAIVDTGLTSLRPQVAKVLSASRQQNSDAERYMHHRIINANFNLGDRDSAQRLLEYAATPGLHDRLAAEALAAIEGWHEINPIDTVTGLPTTADYNRANIQDLVTQYLPKLIATTKGHGLVQSMRLASEVSYHIDSVLLGNIVVDAEANTPIRMQAMDTLVKRKDETTLSIVKQVLNDSDFLVINKALSIVSQLDHGASINLVENFLTTGTVNQQKAALNILTDNPPDHVNEIILRLLNKLKQGDVVADVMLELIQAAERNLDPRVKTRISQYQEQLSTQDVLAQFASTAAGGDPREGEAIFFNDGAAQCVRCHRVENRGSSWVGPNLGAIGATHNGQYILQALVDPSAVIAPGFGTVTLELHSGELQIGKVMVEDRDTITLEQGRDNVIKVYQRKNIKSLKNAMSGMPPMNHILGKEKIRHLVAYLKTLQGKNTQAEKGH</sequence>
<dbReference type="InterPro" id="IPR009056">
    <property type="entry name" value="Cyt_c-like_dom"/>
</dbReference>
<dbReference type="InterPro" id="IPR016024">
    <property type="entry name" value="ARM-type_fold"/>
</dbReference>
<organism evidence="7 8">
    <name type="scientific">Paraglaciecola aquimarina</name>
    <dbReference type="NCBI Taxonomy" id="1235557"/>
    <lineage>
        <taxon>Bacteria</taxon>
        <taxon>Pseudomonadati</taxon>
        <taxon>Pseudomonadota</taxon>
        <taxon>Gammaproteobacteria</taxon>
        <taxon>Alteromonadales</taxon>
        <taxon>Alteromonadaceae</taxon>
        <taxon>Paraglaciecola</taxon>
    </lineage>
</organism>
<dbReference type="RefSeq" id="WP_316025808.1">
    <property type="nucleotide sequence ID" value="NZ_JAWDIO010000002.1"/>
</dbReference>
<dbReference type="Proteomes" id="UP001247805">
    <property type="component" value="Unassembled WGS sequence"/>
</dbReference>
<proteinExistence type="predicted"/>
<evidence type="ECO:0000256" key="1">
    <source>
        <dbReference type="ARBA" id="ARBA00022617"/>
    </source>
</evidence>
<evidence type="ECO:0000256" key="2">
    <source>
        <dbReference type="ARBA" id="ARBA00022723"/>
    </source>
</evidence>
<name>A0ABU3SVZ4_9ALTE</name>
<dbReference type="Gene3D" id="1.10.760.10">
    <property type="entry name" value="Cytochrome c-like domain"/>
    <property type="match status" value="1"/>
</dbReference>
<dbReference type="InterPro" id="IPR011989">
    <property type="entry name" value="ARM-like"/>
</dbReference>
<dbReference type="PANTHER" id="PTHR33546">
    <property type="entry name" value="LARGE, MULTIFUNCTIONAL SECRETED PROTEIN-RELATED"/>
    <property type="match status" value="1"/>
</dbReference>
<evidence type="ECO:0000256" key="4">
    <source>
        <dbReference type="PROSITE-ProRule" id="PRU00433"/>
    </source>
</evidence>
<dbReference type="SUPFAM" id="SSF46626">
    <property type="entry name" value="Cytochrome c"/>
    <property type="match status" value="1"/>
</dbReference>
<feature type="domain" description="Cytochrome c" evidence="6">
    <location>
        <begin position="987"/>
        <end position="1125"/>
    </location>
</feature>
<dbReference type="Gene3D" id="2.120.10.30">
    <property type="entry name" value="TolB, C-terminal domain"/>
    <property type="match status" value="1"/>
</dbReference>
<dbReference type="PROSITE" id="PS51007">
    <property type="entry name" value="CYTC"/>
    <property type="match status" value="1"/>
</dbReference>
<keyword evidence="8" id="KW-1185">Reference proteome</keyword>
<dbReference type="Pfam" id="PF23500">
    <property type="entry name" value="DUF7133"/>
    <property type="match status" value="1"/>
</dbReference>
<keyword evidence="1 4" id="KW-0349">Heme</keyword>
<reference evidence="7 8" key="1">
    <citation type="submission" date="2023-10" db="EMBL/GenBank/DDBJ databases">
        <title>Glaciecola aquimarina strain GGW-M5 nov., isolated from a coastal seawater.</title>
        <authorList>
            <person name="Bayburt H."/>
            <person name="Kim J.M."/>
            <person name="Choi B.J."/>
            <person name="Jeon C.O."/>
        </authorList>
    </citation>
    <scope>NUCLEOTIDE SEQUENCE [LARGE SCALE GENOMIC DNA]</scope>
    <source>
        <strain evidence="7 8">KCTC 32108</strain>
    </source>
</reference>
<dbReference type="Gene3D" id="1.25.10.10">
    <property type="entry name" value="Leucine-rich Repeat Variant"/>
    <property type="match status" value="1"/>
</dbReference>
<dbReference type="InterPro" id="IPR013427">
    <property type="entry name" value="Haem-bd_dom_put"/>
</dbReference>
<evidence type="ECO:0000313" key="7">
    <source>
        <dbReference type="EMBL" id="MDU0354190.1"/>
    </source>
</evidence>
<comment type="caution">
    <text evidence="7">The sequence shown here is derived from an EMBL/GenBank/DDBJ whole genome shotgun (WGS) entry which is preliminary data.</text>
</comment>